<dbReference type="InterPro" id="IPR036047">
    <property type="entry name" value="F-box-like_dom_sf"/>
</dbReference>
<dbReference type="Proteomes" id="UP000593564">
    <property type="component" value="Unassembled WGS sequence"/>
</dbReference>
<evidence type="ECO:0000313" key="1">
    <source>
        <dbReference type="EMBL" id="KAF5937820.1"/>
    </source>
</evidence>
<reference evidence="2" key="1">
    <citation type="journal article" date="2020" name="Nat. Commun.">
        <title>Genome assembly of wild tea tree DASZ reveals pedigree and selection history of tea varieties.</title>
        <authorList>
            <person name="Zhang W."/>
            <person name="Zhang Y."/>
            <person name="Qiu H."/>
            <person name="Guo Y."/>
            <person name="Wan H."/>
            <person name="Zhang X."/>
            <person name="Scossa F."/>
            <person name="Alseekh S."/>
            <person name="Zhang Q."/>
            <person name="Wang P."/>
            <person name="Xu L."/>
            <person name="Schmidt M.H."/>
            <person name="Jia X."/>
            <person name="Li D."/>
            <person name="Zhu A."/>
            <person name="Guo F."/>
            <person name="Chen W."/>
            <person name="Ni D."/>
            <person name="Usadel B."/>
            <person name="Fernie A.R."/>
            <person name="Wen W."/>
        </authorList>
    </citation>
    <scope>NUCLEOTIDE SEQUENCE [LARGE SCALE GENOMIC DNA]</scope>
    <source>
        <strain evidence="2">cv. G240</strain>
    </source>
</reference>
<keyword evidence="2" id="KW-1185">Reference proteome</keyword>
<dbReference type="Gene3D" id="1.20.1280.50">
    <property type="match status" value="1"/>
</dbReference>
<dbReference type="SUPFAM" id="SSF81383">
    <property type="entry name" value="F-box domain"/>
    <property type="match status" value="1"/>
</dbReference>
<reference evidence="1 2" key="2">
    <citation type="submission" date="2020-07" db="EMBL/GenBank/DDBJ databases">
        <title>Genome assembly of wild tea tree DASZ reveals pedigree and selection history of tea varieties.</title>
        <authorList>
            <person name="Zhang W."/>
        </authorList>
    </citation>
    <scope>NUCLEOTIDE SEQUENCE [LARGE SCALE GENOMIC DNA]</scope>
    <source>
        <strain evidence="2">cv. G240</strain>
        <tissue evidence="1">Leaf</tissue>
    </source>
</reference>
<protein>
    <recommendedName>
        <fullName evidence="3">F-box domain-containing protein</fullName>
    </recommendedName>
</protein>
<name>A0A7J7GAQ3_CAMSI</name>
<comment type="caution">
    <text evidence="1">The sequence shown here is derived from an EMBL/GenBank/DDBJ whole genome shotgun (WGS) entry which is preliminary data.</text>
</comment>
<proteinExistence type="predicted"/>
<evidence type="ECO:0008006" key="3">
    <source>
        <dbReference type="Google" id="ProtNLM"/>
    </source>
</evidence>
<organism evidence="1 2">
    <name type="scientific">Camellia sinensis</name>
    <name type="common">Tea plant</name>
    <name type="synonym">Thea sinensis</name>
    <dbReference type="NCBI Taxonomy" id="4442"/>
    <lineage>
        <taxon>Eukaryota</taxon>
        <taxon>Viridiplantae</taxon>
        <taxon>Streptophyta</taxon>
        <taxon>Embryophyta</taxon>
        <taxon>Tracheophyta</taxon>
        <taxon>Spermatophyta</taxon>
        <taxon>Magnoliopsida</taxon>
        <taxon>eudicotyledons</taxon>
        <taxon>Gunneridae</taxon>
        <taxon>Pentapetalae</taxon>
        <taxon>asterids</taxon>
        <taxon>Ericales</taxon>
        <taxon>Theaceae</taxon>
        <taxon>Camellia</taxon>
    </lineage>
</organism>
<dbReference type="EMBL" id="JACBKZ010000012">
    <property type="protein sequence ID" value="KAF5937820.1"/>
    <property type="molecule type" value="Genomic_DNA"/>
</dbReference>
<evidence type="ECO:0000313" key="2">
    <source>
        <dbReference type="Proteomes" id="UP000593564"/>
    </source>
</evidence>
<dbReference type="AlphaFoldDB" id="A0A7J7GAQ3"/>
<accession>A0A7J7GAQ3</accession>
<gene>
    <name evidence="1" type="ORF">HYC85_025326</name>
</gene>
<sequence>MRKTNQSKRRINGGKAAKIEEKGFGKWESLDKKLMLDIFNRLEPAFLLTTVAWVCRSWGRACYDRFFAEKGEQNTLNLRALHSMSFWNIRINFTKLLRGVMDVYACDNDDDDDYEDGGVRVRVTPITKIMFPSEFVTVTDDHLVYAAKRMCYFKERHNMHDPMIGKYKQWSITRRPIPRKRRSALRDLSFTNFSLTCTAPTFNSYSLALMV</sequence>